<reference evidence="2 3" key="1">
    <citation type="submission" date="2019-11" db="EMBL/GenBank/DDBJ databases">
        <title>Genome sequences of 17 halophilic strains isolated from different environments.</title>
        <authorList>
            <person name="Furrow R.E."/>
        </authorList>
    </citation>
    <scope>NUCLEOTIDE SEQUENCE [LARGE SCALE GENOMIC DNA]</scope>
    <source>
        <strain evidence="2 3">22511_23_Filter</strain>
    </source>
</reference>
<dbReference type="AlphaFoldDB" id="A0A845DSA4"/>
<dbReference type="EMBL" id="WMET01000002">
    <property type="protein sequence ID" value="MYL20276.1"/>
    <property type="molecule type" value="Genomic_DNA"/>
</dbReference>
<keyword evidence="1" id="KW-0472">Membrane</keyword>
<dbReference type="OrthoDB" id="2969039at2"/>
<dbReference type="Proteomes" id="UP000460949">
    <property type="component" value="Unassembled WGS sequence"/>
</dbReference>
<dbReference type="RefSeq" id="WP_160836841.1">
    <property type="nucleotide sequence ID" value="NZ_WMET01000002.1"/>
</dbReference>
<evidence type="ECO:0000313" key="3">
    <source>
        <dbReference type="Proteomes" id="UP000460949"/>
    </source>
</evidence>
<feature type="transmembrane region" description="Helical" evidence="1">
    <location>
        <begin position="6"/>
        <end position="24"/>
    </location>
</feature>
<organism evidence="2 3">
    <name type="scientific">Halobacillus litoralis</name>
    <dbReference type="NCBI Taxonomy" id="45668"/>
    <lineage>
        <taxon>Bacteria</taxon>
        <taxon>Bacillati</taxon>
        <taxon>Bacillota</taxon>
        <taxon>Bacilli</taxon>
        <taxon>Bacillales</taxon>
        <taxon>Bacillaceae</taxon>
        <taxon>Halobacillus</taxon>
    </lineage>
</organism>
<sequence>MENRPFNWTALILTAAALGIWLYSSFGIIHSEHLEEAEVTKKTHNDEGYYVTIDDKKVSVKDTSTWMLLEEGGTYNITYEWYGMKKPYVTEVNQAHDDDQVGGH</sequence>
<keyword evidence="1" id="KW-1133">Transmembrane helix</keyword>
<evidence type="ECO:0000313" key="2">
    <source>
        <dbReference type="EMBL" id="MYL20276.1"/>
    </source>
</evidence>
<comment type="caution">
    <text evidence="2">The sequence shown here is derived from an EMBL/GenBank/DDBJ whole genome shotgun (WGS) entry which is preliminary data.</text>
</comment>
<name>A0A845DSA4_9BACI</name>
<gene>
    <name evidence="2" type="ORF">GLW04_10285</name>
</gene>
<evidence type="ECO:0000256" key="1">
    <source>
        <dbReference type="SAM" id="Phobius"/>
    </source>
</evidence>
<keyword evidence="1" id="KW-0812">Transmembrane</keyword>
<protein>
    <submittedName>
        <fullName evidence="2">Uncharacterized protein</fullName>
    </submittedName>
</protein>
<proteinExistence type="predicted"/>
<accession>A0A845DSA4</accession>